<sequence>MAGFGFSISDIVLVSQFAVSVYNSSKNAGEDFRSISDDAENPKSLIHQSSAIQQQELNSLLESCHSSLQRINKTLRKYQSLKKSNARTRDRLGFTADKQAKIRDEISRRSDRLNRFLNGLHVGALGRIEHNGESQRLSFDEIRAKLNVIHQDVLAGKRDGSILTDIGNWSILEQELIDDDITEIDVETNKDEIERWLEFI</sequence>
<organism evidence="1 2">
    <name type="scientific">Clohesyomyces aquaticus</name>
    <dbReference type="NCBI Taxonomy" id="1231657"/>
    <lineage>
        <taxon>Eukaryota</taxon>
        <taxon>Fungi</taxon>
        <taxon>Dikarya</taxon>
        <taxon>Ascomycota</taxon>
        <taxon>Pezizomycotina</taxon>
        <taxon>Dothideomycetes</taxon>
        <taxon>Pleosporomycetidae</taxon>
        <taxon>Pleosporales</taxon>
        <taxon>Lindgomycetaceae</taxon>
        <taxon>Clohesyomyces</taxon>
    </lineage>
</organism>
<proteinExistence type="predicted"/>
<feature type="non-terminal residue" evidence="1">
    <location>
        <position position="200"/>
    </location>
</feature>
<comment type="caution">
    <text evidence="1">The sequence shown here is derived from an EMBL/GenBank/DDBJ whole genome shotgun (WGS) entry which is preliminary data.</text>
</comment>
<dbReference type="OrthoDB" id="5404564at2759"/>
<dbReference type="STRING" id="1231657.A0A1Y2A5B7"/>
<dbReference type="EMBL" id="MCFA01000012">
    <property type="protein sequence ID" value="ORY17530.1"/>
    <property type="molecule type" value="Genomic_DNA"/>
</dbReference>
<dbReference type="AlphaFoldDB" id="A0A1Y2A5B7"/>
<reference evidence="1 2" key="1">
    <citation type="submission" date="2016-07" db="EMBL/GenBank/DDBJ databases">
        <title>Pervasive Adenine N6-methylation of Active Genes in Fungi.</title>
        <authorList>
            <consortium name="DOE Joint Genome Institute"/>
            <person name="Mondo S.J."/>
            <person name="Dannebaum R.O."/>
            <person name="Kuo R.C."/>
            <person name="Labutti K."/>
            <person name="Haridas S."/>
            <person name="Kuo A."/>
            <person name="Salamov A."/>
            <person name="Ahrendt S.R."/>
            <person name="Lipzen A."/>
            <person name="Sullivan W."/>
            <person name="Andreopoulos W.B."/>
            <person name="Clum A."/>
            <person name="Lindquist E."/>
            <person name="Daum C."/>
            <person name="Ramamoorthy G.K."/>
            <person name="Gryganskyi A."/>
            <person name="Culley D."/>
            <person name="Magnuson J.K."/>
            <person name="James T.Y."/>
            <person name="O'Malley M.A."/>
            <person name="Stajich J.E."/>
            <person name="Spatafora J.W."/>
            <person name="Visel A."/>
            <person name="Grigoriev I.V."/>
        </authorList>
    </citation>
    <scope>NUCLEOTIDE SEQUENCE [LARGE SCALE GENOMIC DNA]</scope>
    <source>
        <strain evidence="1 2">CBS 115471</strain>
    </source>
</reference>
<evidence type="ECO:0000313" key="1">
    <source>
        <dbReference type="EMBL" id="ORY17530.1"/>
    </source>
</evidence>
<gene>
    <name evidence="1" type="ORF">BCR34DRAFT_470364</name>
</gene>
<keyword evidence="2" id="KW-1185">Reference proteome</keyword>
<accession>A0A1Y2A5B7</accession>
<evidence type="ECO:0000313" key="2">
    <source>
        <dbReference type="Proteomes" id="UP000193144"/>
    </source>
</evidence>
<dbReference type="Proteomes" id="UP000193144">
    <property type="component" value="Unassembled WGS sequence"/>
</dbReference>
<protein>
    <submittedName>
        <fullName evidence="1">Uncharacterized protein</fullName>
    </submittedName>
</protein>
<name>A0A1Y2A5B7_9PLEO</name>